<dbReference type="EMBL" id="JAPFRF010000019">
    <property type="protein sequence ID" value="KAJ7307206.1"/>
    <property type="molecule type" value="Genomic_DNA"/>
</dbReference>
<protein>
    <submittedName>
        <fullName evidence="3">Uncharacterized protein</fullName>
    </submittedName>
</protein>
<organism evidence="3 4">
    <name type="scientific">Phrynocephalus forsythii</name>
    <dbReference type="NCBI Taxonomy" id="171643"/>
    <lineage>
        <taxon>Eukaryota</taxon>
        <taxon>Metazoa</taxon>
        <taxon>Chordata</taxon>
        <taxon>Craniata</taxon>
        <taxon>Vertebrata</taxon>
        <taxon>Euteleostomi</taxon>
        <taxon>Lepidosauria</taxon>
        <taxon>Squamata</taxon>
        <taxon>Bifurcata</taxon>
        <taxon>Unidentata</taxon>
        <taxon>Episquamata</taxon>
        <taxon>Toxicofera</taxon>
        <taxon>Iguania</taxon>
        <taxon>Acrodonta</taxon>
        <taxon>Agamidae</taxon>
        <taxon>Agaminae</taxon>
        <taxon>Phrynocephalus</taxon>
    </lineage>
</organism>
<reference evidence="3" key="1">
    <citation type="journal article" date="2023" name="DNA Res.">
        <title>Chromosome-level genome assembly of Phrynocephalus forsythii using third-generation DNA sequencing and Hi-C analysis.</title>
        <authorList>
            <person name="Qi Y."/>
            <person name="Zhao W."/>
            <person name="Zhao Y."/>
            <person name="Niu C."/>
            <person name="Cao S."/>
            <person name="Zhang Y."/>
        </authorList>
    </citation>
    <scope>NUCLEOTIDE SEQUENCE</scope>
    <source>
        <tissue evidence="3">Muscle</tissue>
    </source>
</reference>
<dbReference type="Proteomes" id="UP001142489">
    <property type="component" value="Unassembled WGS sequence"/>
</dbReference>
<dbReference type="OrthoDB" id="9424143at2759"/>
<proteinExistence type="predicted"/>
<evidence type="ECO:0000313" key="3">
    <source>
        <dbReference type="EMBL" id="KAJ7307206.1"/>
    </source>
</evidence>
<gene>
    <name evidence="3" type="ORF">JRQ81_009197</name>
</gene>
<keyword evidence="2" id="KW-1133">Transmembrane helix</keyword>
<comment type="caution">
    <text evidence="3">The sequence shown here is derived from an EMBL/GenBank/DDBJ whole genome shotgun (WGS) entry which is preliminary data.</text>
</comment>
<keyword evidence="2" id="KW-0812">Transmembrane</keyword>
<evidence type="ECO:0000313" key="4">
    <source>
        <dbReference type="Proteomes" id="UP001142489"/>
    </source>
</evidence>
<name>A0A9Q1ARY1_9SAUR</name>
<evidence type="ECO:0000256" key="2">
    <source>
        <dbReference type="SAM" id="Phobius"/>
    </source>
</evidence>
<keyword evidence="2" id="KW-0472">Membrane</keyword>
<dbReference type="AlphaFoldDB" id="A0A9Q1ARY1"/>
<sequence length="274" mass="29596">MQPIGAHFQSNNTSWFEKDGKGNRNWPYGKTVTPATYILALFELVAPERAGPVTFPAARMTRSVSFCLWHFHEKMASEEKSPDPWPVGLQLKSPPYTLHSSLEGPAPPGTANRKLVILTVGAASVLTISIVGVLLATYLGRAGCVQRDPFGFLPPQVNVQNEASLLLALSELGEQGVTPGITCDLRNHLMVYHGQPEGCVTLKMEASEPLPSCEELEAYFHAVLRNATLGIAPDVQLVESGSLGSLAALLCSTKPVYLVHSFGPSPRHLLARFA</sequence>
<feature type="transmembrane region" description="Helical" evidence="2">
    <location>
        <begin position="115"/>
        <end position="139"/>
    </location>
</feature>
<accession>A0A9Q1ARY1</accession>
<evidence type="ECO:0000256" key="1">
    <source>
        <dbReference type="SAM" id="MobiDB-lite"/>
    </source>
</evidence>
<keyword evidence="4" id="KW-1185">Reference proteome</keyword>
<feature type="region of interest" description="Disordered" evidence="1">
    <location>
        <begin position="1"/>
        <end position="20"/>
    </location>
</feature>